<dbReference type="PANTHER" id="PTHR10644">
    <property type="entry name" value="DNA REPAIR/RNA PROCESSING CPSF FAMILY"/>
    <property type="match status" value="1"/>
</dbReference>
<feature type="region of interest" description="Disordered" evidence="2">
    <location>
        <begin position="1"/>
        <end position="29"/>
    </location>
</feature>
<dbReference type="OrthoDB" id="20774at2759"/>
<feature type="domain" description="RSE1/DDB1/CPSF1 second beta-propeller" evidence="5">
    <location>
        <begin position="557"/>
        <end position="954"/>
    </location>
</feature>
<evidence type="ECO:0008006" key="8">
    <source>
        <dbReference type="Google" id="ProtNLM"/>
    </source>
</evidence>
<name>A0A8X7ZU22_POPTO</name>
<keyword evidence="1" id="KW-0539">Nucleus</keyword>
<dbReference type="InterPro" id="IPR004871">
    <property type="entry name" value="RSE1/DDB1/CPSF1_C"/>
</dbReference>
<reference evidence="6" key="1">
    <citation type="journal article" date="2020" name="bioRxiv">
        <title>Hybrid origin of Populus tomentosa Carr. identified through genome sequencing and phylogenomic analysis.</title>
        <authorList>
            <person name="An X."/>
            <person name="Gao K."/>
            <person name="Chen Z."/>
            <person name="Li J."/>
            <person name="Yang X."/>
            <person name="Yang X."/>
            <person name="Zhou J."/>
            <person name="Guo T."/>
            <person name="Zhao T."/>
            <person name="Huang S."/>
            <person name="Miao D."/>
            <person name="Khan W.U."/>
            <person name="Rao P."/>
            <person name="Ye M."/>
            <person name="Lei B."/>
            <person name="Liao W."/>
            <person name="Wang J."/>
            <person name="Ji L."/>
            <person name="Li Y."/>
            <person name="Guo B."/>
            <person name="Mustafa N.S."/>
            <person name="Li S."/>
            <person name="Yun Q."/>
            <person name="Keller S.R."/>
            <person name="Mao J."/>
            <person name="Zhang R."/>
            <person name="Strauss S.H."/>
        </authorList>
    </citation>
    <scope>NUCLEOTIDE SEQUENCE</scope>
    <source>
        <strain evidence="6">GM15</strain>
        <tissue evidence="6">Leaf</tissue>
    </source>
</reference>
<dbReference type="GO" id="GO:0003676">
    <property type="term" value="F:nucleic acid binding"/>
    <property type="evidence" value="ECO:0007669"/>
    <property type="project" value="InterPro"/>
</dbReference>
<dbReference type="Pfam" id="PF03178">
    <property type="entry name" value="CPSF_A"/>
    <property type="match status" value="1"/>
</dbReference>
<protein>
    <recommendedName>
        <fullName evidence="8">Cleavage and polyadenylation specificity factor (CPSF) A subunit protein</fullName>
    </recommendedName>
</protein>
<evidence type="ECO:0000259" key="4">
    <source>
        <dbReference type="Pfam" id="PF10433"/>
    </source>
</evidence>
<evidence type="ECO:0000313" key="7">
    <source>
        <dbReference type="Proteomes" id="UP000886885"/>
    </source>
</evidence>
<comment type="caution">
    <text evidence="6">The sequence shown here is derived from an EMBL/GenBank/DDBJ whole genome shotgun (WGS) entry which is preliminary data.</text>
</comment>
<dbReference type="Pfam" id="PF23726">
    <property type="entry name" value="Beta-prop_RSE1_2nd"/>
    <property type="match status" value="1"/>
</dbReference>
<dbReference type="Proteomes" id="UP000886885">
    <property type="component" value="Chromosome 6A"/>
</dbReference>
<organism evidence="6 7">
    <name type="scientific">Populus tomentosa</name>
    <name type="common">Chinese white poplar</name>
    <dbReference type="NCBI Taxonomy" id="118781"/>
    <lineage>
        <taxon>Eukaryota</taxon>
        <taxon>Viridiplantae</taxon>
        <taxon>Streptophyta</taxon>
        <taxon>Embryophyta</taxon>
        <taxon>Tracheophyta</taxon>
        <taxon>Spermatophyta</taxon>
        <taxon>Magnoliopsida</taxon>
        <taxon>eudicotyledons</taxon>
        <taxon>Gunneridae</taxon>
        <taxon>Pentapetalae</taxon>
        <taxon>rosids</taxon>
        <taxon>fabids</taxon>
        <taxon>Malpighiales</taxon>
        <taxon>Salicaceae</taxon>
        <taxon>Saliceae</taxon>
        <taxon>Populus</taxon>
    </lineage>
</organism>
<dbReference type="InterPro" id="IPR050358">
    <property type="entry name" value="RSE1/DDB1/CFT1"/>
</dbReference>
<dbReference type="EMBL" id="JAAWWB010000011">
    <property type="protein sequence ID" value="KAG6772353.1"/>
    <property type="molecule type" value="Genomic_DNA"/>
</dbReference>
<dbReference type="GO" id="GO:0005634">
    <property type="term" value="C:nucleus"/>
    <property type="evidence" value="ECO:0007669"/>
    <property type="project" value="InterPro"/>
</dbReference>
<evidence type="ECO:0000313" key="6">
    <source>
        <dbReference type="EMBL" id="KAG6772353.1"/>
    </source>
</evidence>
<evidence type="ECO:0000259" key="5">
    <source>
        <dbReference type="Pfam" id="PF23726"/>
    </source>
</evidence>
<gene>
    <name evidence="6" type="ORF">POTOM_023758</name>
</gene>
<feature type="domain" description="RSE1/DDB1/CPSF1 first beta-propeller" evidence="4">
    <location>
        <begin position="45"/>
        <end position="169"/>
    </location>
</feature>
<dbReference type="InterPro" id="IPR018846">
    <property type="entry name" value="Beta-prop_RSE1/DDB1/CPSF1_1st"/>
</dbReference>
<feature type="compositionally biased region" description="Low complexity" evidence="2">
    <location>
        <begin position="15"/>
        <end position="29"/>
    </location>
</feature>
<dbReference type="Pfam" id="PF10433">
    <property type="entry name" value="Beta-prop_RSE1_1st"/>
    <property type="match status" value="2"/>
</dbReference>
<keyword evidence="7" id="KW-1185">Reference proteome</keyword>
<sequence length="1477" mass="162209">MAVSEEECSNAKVRSSSSPSSSSSSSAPSNGVHYLAKSVLRGSAVLHAIYGHFRSSFSYDIVFGKETSIELAIIGEDGIVQAICEQPLFGTIKDMAVVPWNDKFHAQTPRVQGKDHLVVISDSGKLTFLTFCNEMHRFFPLTHIQLSNPGNSRHQLGRMLAVDSRQAAFINRIFLLCSCSLSSELCLLTWTIFLASQPGEGIGCFVATSAYEDQLALFSLSASGGSDIIDERILYPPENEGNANVARSIQRPLTSGTIWSMCFISRDSSHPSKEHNPVLAIILNRRGALLNELLLLRWDIRDHAISYISQFVESGPLAHDIVEVPHSNGFALMFRVGDVLLMDLRDALHPRCVCRTSLNYFPNAVEEQNFVEDSRVTDFDDDGSFNVAARALLELQDYDPMCIDGEGSNVKSTLKHACSWSWEPDNDKNPRMVFCADTGEFFMIEISYDGEDLKVNLSDCLYKDLSCKTLLWVEDGFLAALVEMGDGIVLKMENESLQYISPIQNVAPILDMSIVDYHDEERDQMFACCGVAPEGSLRIIRSGIIVEKLLKTAPIYQGITGTWTVGMKVADLHHSFLVLSFVEETRVLSVGLSFTDVTDLVGFQPDVCTLACGLVGDGLLVQIHQTAVRLCLPTKAAHPEGIPLSSPVCSSWFPANMGINLGAVGHDLIVVSTSNPCFLYILGVRCLSPFHYEIFEMQHLRLLNELSCISIPQKYFERRRSSFMNHVVDSRAAALPVGVDTGNTFVIGTHKPSVEVVSFVPGDGLRIIASGTISLTSSLGTAVSGCIPQDVRLVLADRFYVLSGLRNGMLLRFEWPSASSMFSVEIPSHECSIGSCMLSSDYAISNTAAISLEPKMLAVDSIDNTMDDLPINLQLIATRRIGITPVFLVPLSDSLDSDMIALSDRPWLLHTARHSLSYTSISFQPSTHATPVCSVECPKGILFVADNSLHLVEMVHSTRLNVQKFHLGGTPRKVQYHSESKLLLVMRTELSNDNDTCSSDICCVDPLSGSTVSSFKLERGETGKSMELVKIGNEQVLVIGTSLSSGPAIMPSGEAESTKGRVIVLCLENLQNSDSGSMTFCSKAGSSSQRTSPFREIVGYAAEQLSSSSLCSSPDDTSCDGVKLEETETWQLRFVSATTLPGMVLAICPYLDRFFLASAGNSFYVCGFANDNKRVKKFAVGRTRFMIMSLTAYHTRIAVGDCRDGILFYAYHVESKKLEQLYCDPSQRLVAGCVLMDVDTAVVSDRKGSIAVLSRSDRFESSLCPRYWKSRMQLDIELCLLYGRDSNEHQEGSSFCHCNCYTKVHGNMNIVLSSPDSFPKLEDMIVHLGSFTYKLPADDILTGCDGVITKMDASNNTIMASTLLGSIIVFIPLSREEFELLQAVQSRLVVHPLTAPVLGNDHHEFRSRENPVGVPKILDGDMLAQFLELTSSQQEAVLSLPLGPLETVKTNLKPFSTLPISISQVVQLLERVHYALN</sequence>
<evidence type="ECO:0000256" key="1">
    <source>
        <dbReference type="ARBA" id="ARBA00023242"/>
    </source>
</evidence>
<feature type="domain" description="RSE1/DDB1/CPSF1 C-terminal" evidence="3">
    <location>
        <begin position="1129"/>
        <end position="1427"/>
    </location>
</feature>
<evidence type="ECO:0000256" key="2">
    <source>
        <dbReference type="SAM" id="MobiDB-lite"/>
    </source>
</evidence>
<evidence type="ECO:0000259" key="3">
    <source>
        <dbReference type="Pfam" id="PF03178"/>
    </source>
</evidence>
<proteinExistence type="predicted"/>
<feature type="domain" description="RSE1/DDB1/CPSF1 first beta-propeller" evidence="4">
    <location>
        <begin position="203"/>
        <end position="505"/>
    </location>
</feature>
<accession>A0A8X7ZU22</accession>
<dbReference type="InterPro" id="IPR058543">
    <property type="entry name" value="Beta-prop_RSE1/DDB1/CPSF1_2nd"/>
</dbReference>